<evidence type="ECO:0000256" key="1">
    <source>
        <dbReference type="ARBA" id="ARBA00022670"/>
    </source>
</evidence>
<reference evidence="8" key="1">
    <citation type="journal article" date="2018" name="Front. Microbiol.">
        <title>Genome-Based Analysis Reveals the Taxonomy and Diversity of the Family Idiomarinaceae.</title>
        <authorList>
            <person name="Liu Y."/>
            <person name="Lai Q."/>
            <person name="Shao Z."/>
        </authorList>
    </citation>
    <scope>NUCLEOTIDE SEQUENCE [LARGE SCALE GENOMIC DNA]</scope>
    <source>
        <strain evidence="8">R22</strain>
    </source>
</reference>
<dbReference type="EMBL" id="PIQC01000004">
    <property type="protein sequence ID" value="RUO69583.1"/>
    <property type="molecule type" value="Genomic_DNA"/>
</dbReference>
<comment type="caution">
    <text evidence="7">The sequence shown here is derived from an EMBL/GenBank/DDBJ whole genome shotgun (WGS) entry which is preliminary data.</text>
</comment>
<name>A0A432Z069_9GAMM</name>
<dbReference type="AlphaFoldDB" id="A0A432Z069"/>
<gene>
    <name evidence="7" type="ORF">CWI78_06575</name>
</gene>
<dbReference type="GO" id="GO:0008237">
    <property type="term" value="F:metallopeptidase activity"/>
    <property type="evidence" value="ECO:0007669"/>
    <property type="project" value="UniProtKB-KW"/>
</dbReference>
<evidence type="ECO:0000256" key="5">
    <source>
        <dbReference type="ARBA" id="ARBA00023049"/>
    </source>
</evidence>
<evidence type="ECO:0000256" key="4">
    <source>
        <dbReference type="ARBA" id="ARBA00022833"/>
    </source>
</evidence>
<feature type="domain" description="JAB" evidence="6">
    <location>
        <begin position="6"/>
        <end position="55"/>
    </location>
</feature>
<organism evidence="7 8">
    <name type="scientific">Idiomarina ramblicola</name>
    <dbReference type="NCBI Taxonomy" id="263724"/>
    <lineage>
        <taxon>Bacteria</taxon>
        <taxon>Pseudomonadati</taxon>
        <taxon>Pseudomonadota</taxon>
        <taxon>Gammaproteobacteria</taxon>
        <taxon>Alteromonadales</taxon>
        <taxon>Idiomarinaceae</taxon>
        <taxon>Idiomarina</taxon>
    </lineage>
</organism>
<keyword evidence="8" id="KW-1185">Reference proteome</keyword>
<dbReference type="Pfam" id="PF14464">
    <property type="entry name" value="Prok-JAB"/>
    <property type="match status" value="1"/>
</dbReference>
<keyword evidence="5" id="KW-0482">Metalloprotease</keyword>
<evidence type="ECO:0000256" key="3">
    <source>
        <dbReference type="ARBA" id="ARBA00022801"/>
    </source>
</evidence>
<dbReference type="GO" id="GO:0006508">
    <property type="term" value="P:proteolysis"/>
    <property type="evidence" value="ECO:0007669"/>
    <property type="project" value="UniProtKB-KW"/>
</dbReference>
<accession>A0A432Z069</accession>
<evidence type="ECO:0000256" key="2">
    <source>
        <dbReference type="ARBA" id="ARBA00022723"/>
    </source>
</evidence>
<keyword evidence="3" id="KW-0378">Hydrolase</keyword>
<protein>
    <recommendedName>
        <fullName evidence="6">JAB domain-containing protein</fullName>
    </recommendedName>
</protein>
<dbReference type="Proteomes" id="UP000288058">
    <property type="component" value="Unassembled WGS sequence"/>
</dbReference>
<sequence>MFYEEDKALFYLGDWHSHPTSSPQLSWKDKRTLSRIANTPESNCINPLMVIFGSYPEPWNINCVQYKRASRRLLLFDSCEYEQLNLIVD</sequence>
<evidence type="ECO:0000259" key="6">
    <source>
        <dbReference type="Pfam" id="PF14464"/>
    </source>
</evidence>
<dbReference type="GO" id="GO:0046872">
    <property type="term" value="F:metal ion binding"/>
    <property type="evidence" value="ECO:0007669"/>
    <property type="project" value="UniProtKB-KW"/>
</dbReference>
<keyword evidence="4" id="KW-0862">Zinc</keyword>
<proteinExistence type="predicted"/>
<keyword evidence="1" id="KW-0645">Protease</keyword>
<evidence type="ECO:0000313" key="8">
    <source>
        <dbReference type="Proteomes" id="UP000288058"/>
    </source>
</evidence>
<keyword evidence="2" id="KW-0479">Metal-binding</keyword>
<evidence type="ECO:0000313" key="7">
    <source>
        <dbReference type="EMBL" id="RUO69583.1"/>
    </source>
</evidence>
<dbReference type="SUPFAM" id="SSF102712">
    <property type="entry name" value="JAB1/MPN domain"/>
    <property type="match status" value="1"/>
</dbReference>
<dbReference type="InterPro" id="IPR028090">
    <property type="entry name" value="JAB_dom_prok"/>
</dbReference>